<evidence type="ECO:0000313" key="10">
    <source>
        <dbReference type="Proteomes" id="UP000614200"/>
    </source>
</evidence>
<protein>
    <submittedName>
        <fullName evidence="9">Glycosyltransferase family 2 protein</fullName>
    </submittedName>
</protein>
<dbReference type="CDD" id="cd04187">
    <property type="entry name" value="DPM1_like_bac"/>
    <property type="match status" value="1"/>
</dbReference>
<evidence type="ECO:0000256" key="4">
    <source>
        <dbReference type="ARBA" id="ARBA00022692"/>
    </source>
</evidence>
<comment type="caution">
    <text evidence="9">The sequence shown here is derived from an EMBL/GenBank/DDBJ whole genome shotgun (WGS) entry which is preliminary data.</text>
</comment>
<accession>A0ABR9ZVT4</accession>
<feature type="transmembrane region" description="Helical" evidence="7">
    <location>
        <begin position="231"/>
        <end position="252"/>
    </location>
</feature>
<keyword evidence="4 7" id="KW-0812">Transmembrane</keyword>
<keyword evidence="2" id="KW-0328">Glycosyltransferase</keyword>
<dbReference type="InterPro" id="IPR001173">
    <property type="entry name" value="Glyco_trans_2-like"/>
</dbReference>
<evidence type="ECO:0000256" key="1">
    <source>
        <dbReference type="ARBA" id="ARBA00004141"/>
    </source>
</evidence>
<keyword evidence="10" id="KW-1185">Reference proteome</keyword>
<proteinExistence type="predicted"/>
<organism evidence="9 10">
    <name type="scientific">Fusibacter ferrireducens</name>
    <dbReference type="NCBI Taxonomy" id="2785058"/>
    <lineage>
        <taxon>Bacteria</taxon>
        <taxon>Bacillati</taxon>
        <taxon>Bacillota</taxon>
        <taxon>Clostridia</taxon>
        <taxon>Eubacteriales</taxon>
        <taxon>Eubacteriales Family XII. Incertae Sedis</taxon>
        <taxon>Fusibacter</taxon>
    </lineage>
</organism>
<name>A0ABR9ZVT4_9FIRM</name>
<dbReference type="PANTHER" id="PTHR48090">
    <property type="entry name" value="UNDECAPRENYL-PHOSPHATE 4-DEOXY-4-FORMAMIDO-L-ARABINOSE TRANSFERASE-RELATED"/>
    <property type="match status" value="1"/>
</dbReference>
<keyword evidence="3" id="KW-0808">Transferase</keyword>
<evidence type="ECO:0000259" key="8">
    <source>
        <dbReference type="Pfam" id="PF00535"/>
    </source>
</evidence>
<evidence type="ECO:0000256" key="5">
    <source>
        <dbReference type="ARBA" id="ARBA00022989"/>
    </source>
</evidence>
<sequence length="330" mass="38131">MNRPVISVVVPAYNEEMNVKPLYDRLLDVLTQISASFEIIFIDDGSRDDTVAEVLKIRALDERVKLVSFSRNFGHEMANTAGFRTASGDAVVIIDADLQDPPELILDMFEKYRAGFDVVYAKRKTRKKESFIKKSTSKMFYRVLKFMSDTEIPLDTGDFRLLSRRAVDEINRFSEKNRFFRGLTHWIGFKVTYVYFDRDERYAGETKYSYIKLMKLAIDAILSFSYKPLKLFSLFGFLSAGFGFLLMLYWMIKKIIFGNPTNGWTSTVTIMLFFFGILMMQVSVVGEYIARIYEEVRARPLYIVGRTEGVAPEIVSDKNEVKQYGADYEA</sequence>
<reference evidence="9 10" key="1">
    <citation type="submission" date="2020-11" db="EMBL/GenBank/DDBJ databases">
        <title>Fusibacter basophilias sp. nov.</title>
        <authorList>
            <person name="Qiu D."/>
        </authorList>
    </citation>
    <scope>NUCLEOTIDE SEQUENCE [LARGE SCALE GENOMIC DNA]</scope>
    <source>
        <strain evidence="9 10">Q10-2</strain>
    </source>
</reference>
<dbReference type="SUPFAM" id="SSF53448">
    <property type="entry name" value="Nucleotide-diphospho-sugar transferases"/>
    <property type="match status" value="1"/>
</dbReference>
<keyword evidence="5 7" id="KW-1133">Transmembrane helix</keyword>
<feature type="domain" description="Glycosyltransferase 2-like" evidence="8">
    <location>
        <begin position="7"/>
        <end position="170"/>
    </location>
</feature>
<dbReference type="Gene3D" id="3.90.550.10">
    <property type="entry name" value="Spore Coat Polysaccharide Biosynthesis Protein SpsA, Chain A"/>
    <property type="match status" value="1"/>
</dbReference>
<dbReference type="Proteomes" id="UP000614200">
    <property type="component" value="Unassembled WGS sequence"/>
</dbReference>
<dbReference type="EMBL" id="JADKNH010000009">
    <property type="protein sequence ID" value="MBF4694573.1"/>
    <property type="molecule type" value="Genomic_DNA"/>
</dbReference>
<dbReference type="PANTHER" id="PTHR48090:SF1">
    <property type="entry name" value="PROPHAGE BACTOPRENOL GLUCOSYL TRANSFERASE HOMOLOG"/>
    <property type="match status" value="1"/>
</dbReference>
<evidence type="ECO:0000256" key="3">
    <source>
        <dbReference type="ARBA" id="ARBA00022679"/>
    </source>
</evidence>
<evidence type="ECO:0000256" key="2">
    <source>
        <dbReference type="ARBA" id="ARBA00022676"/>
    </source>
</evidence>
<dbReference type="InterPro" id="IPR029044">
    <property type="entry name" value="Nucleotide-diphossugar_trans"/>
</dbReference>
<comment type="subcellular location">
    <subcellularLocation>
        <location evidence="1">Membrane</location>
        <topology evidence="1">Multi-pass membrane protein</topology>
    </subcellularLocation>
</comment>
<evidence type="ECO:0000256" key="7">
    <source>
        <dbReference type="SAM" id="Phobius"/>
    </source>
</evidence>
<dbReference type="Pfam" id="PF00535">
    <property type="entry name" value="Glycos_transf_2"/>
    <property type="match status" value="1"/>
</dbReference>
<dbReference type="InterPro" id="IPR050256">
    <property type="entry name" value="Glycosyltransferase_2"/>
</dbReference>
<gene>
    <name evidence="9" type="ORF">ISU02_15790</name>
</gene>
<evidence type="ECO:0000313" key="9">
    <source>
        <dbReference type="EMBL" id="MBF4694573.1"/>
    </source>
</evidence>
<evidence type="ECO:0000256" key="6">
    <source>
        <dbReference type="ARBA" id="ARBA00023136"/>
    </source>
</evidence>
<keyword evidence="6 7" id="KW-0472">Membrane</keyword>
<feature type="transmembrane region" description="Helical" evidence="7">
    <location>
        <begin position="264"/>
        <end position="290"/>
    </location>
</feature>
<dbReference type="RefSeq" id="WP_194702803.1">
    <property type="nucleotide sequence ID" value="NZ_JADKNH010000009.1"/>
</dbReference>